<comment type="caution">
    <text evidence="1">The sequence shown here is derived from an EMBL/GenBank/DDBJ whole genome shotgun (WGS) entry which is preliminary data.</text>
</comment>
<protein>
    <submittedName>
        <fullName evidence="1">Uncharacterized protein</fullName>
    </submittedName>
</protein>
<organism evidence="1 2">
    <name type="scientific">Candidatus Epulonipiscium fishelsonii</name>
    <dbReference type="NCBI Taxonomy" id="77094"/>
    <lineage>
        <taxon>Bacteria</taxon>
        <taxon>Bacillati</taxon>
        <taxon>Bacillota</taxon>
        <taxon>Clostridia</taxon>
        <taxon>Lachnospirales</taxon>
        <taxon>Lachnospiraceae</taxon>
        <taxon>Candidatus Epulonipiscium</taxon>
    </lineage>
</organism>
<gene>
    <name evidence="1" type="ORF">AN396_13450</name>
</gene>
<name>A0ACC8XGI6_9FIRM</name>
<dbReference type="EMBL" id="LJDB01000008">
    <property type="protein sequence ID" value="ONI42714.1"/>
    <property type="molecule type" value="Genomic_DNA"/>
</dbReference>
<sequence length="637" mass="72455">MKKYEFNFKWILFLPIAILLGFVPLITRLNIIEVDERTYEIFGSVHQNDFFSQYKATAIISLAVIMGAIIFLTIEKRLVKTDIVMKFMYGGLILFILSTIISTVLSEHSSVSVWGMFDRAEGMITILAYTVIFFYTVYIINTTKDYKYIIAPLSFVIITIGIIGFFQYIGKDLMLTTEIGKKLIVPEKYAELRNSLSSSFKYGKIHGTLYHYNYVGSFVSLTVPFFITLMWFEKNWRLKRWYILVTLFNIWLLFGSTARSGLVGVGLSALMFMIIYIKELLRNKKWLIPLFGIGIIVVVILNFATKGQIFSRIPSLVNDAIGIFLPSDPDFNYKDHIPIRNLHLDGSTVVIEKNDGTLDTTIENGLEFTDENGNPVIYNPNEGVYTTEDPRFSNLSFTLVKADMETIPPEEVAYYENINYDLIIAIDGQDLFYVRNEVDGTTYFMDPRTLKPIIIEDAPVIGFNGKEKLGSARGYIWSRSLPMLVDTFFIGNGPDTYVLEFPQTDYLGKWYAYNTINMIVDKPHNLYLLIGINQGGFALLGFMTCIIAYGIDSLRLYFNRSEYNKMEVMGGACFLAVVGYLGAGVFNDSVVSVAPIFWVLLGCGASINWALNKQRKEQKKHVVIEETFKIVDIAPAK</sequence>
<accession>A0ACC8XGI6</accession>
<dbReference type="Proteomes" id="UP000188605">
    <property type="component" value="Unassembled WGS sequence"/>
</dbReference>
<evidence type="ECO:0000313" key="2">
    <source>
        <dbReference type="Proteomes" id="UP000188605"/>
    </source>
</evidence>
<evidence type="ECO:0000313" key="1">
    <source>
        <dbReference type="EMBL" id="ONI42714.1"/>
    </source>
</evidence>
<keyword evidence="2" id="KW-1185">Reference proteome</keyword>
<proteinExistence type="predicted"/>
<reference evidence="1" key="1">
    <citation type="submission" date="2016-08" db="EMBL/GenBank/DDBJ databases">
        <authorList>
            <person name="Ngugi D.K."/>
            <person name="Miyake S."/>
            <person name="Stingl U."/>
        </authorList>
    </citation>
    <scope>NUCLEOTIDE SEQUENCE</scope>
    <source>
        <strain evidence="1">SCG-B11WGA-EpuloA1</strain>
    </source>
</reference>